<evidence type="ECO:0000259" key="2">
    <source>
        <dbReference type="Pfam" id="PF25045"/>
    </source>
</evidence>
<proteinExistence type="predicted"/>
<keyword evidence="1" id="KW-0812">Transmembrane</keyword>
<evidence type="ECO:0000313" key="3">
    <source>
        <dbReference type="Ensembl" id="ENSHHUP00000065227.1"/>
    </source>
</evidence>
<dbReference type="Pfam" id="PF25045">
    <property type="entry name" value="vWA_Ro60"/>
    <property type="match status" value="1"/>
</dbReference>
<dbReference type="SUPFAM" id="SSF53300">
    <property type="entry name" value="vWA-like"/>
    <property type="match status" value="1"/>
</dbReference>
<dbReference type="Proteomes" id="UP000314982">
    <property type="component" value="Unassembled WGS sequence"/>
</dbReference>
<sequence length="141" mass="15086">MTPDVAALKKVRQNYPFSILARFVVAVDISTSLSSIVQGTSVSTAVMAAAMAMVTLLNMAHFFDKTCLFKSYDCGSQLTAASSICSQIPSGYTDCALPILWASEKGITVDMFIIFTNSACWHGQPGGLSEDVQTCKLDASR</sequence>
<dbReference type="GO" id="GO:1990904">
    <property type="term" value="C:ribonucleoprotein complex"/>
    <property type="evidence" value="ECO:0007669"/>
    <property type="project" value="TreeGrafter"/>
</dbReference>
<keyword evidence="1" id="KW-0472">Membrane</keyword>
<reference evidence="3" key="2">
    <citation type="submission" date="2025-08" db="UniProtKB">
        <authorList>
            <consortium name="Ensembl"/>
        </authorList>
    </citation>
    <scope>IDENTIFICATION</scope>
</reference>
<name>A0A4W5PP11_9TELE</name>
<dbReference type="InterPro" id="IPR040322">
    <property type="entry name" value="TROVE2"/>
</dbReference>
<dbReference type="Ensembl" id="ENSHHUT00000067437.1">
    <property type="protein sequence ID" value="ENSHHUP00000065227.1"/>
    <property type="gene ID" value="ENSHHUG00000038497.1"/>
</dbReference>
<dbReference type="Gene3D" id="3.40.50.410">
    <property type="entry name" value="von Willebrand factor, type A domain"/>
    <property type="match status" value="1"/>
</dbReference>
<organism evidence="3 4">
    <name type="scientific">Hucho hucho</name>
    <name type="common">huchen</name>
    <dbReference type="NCBI Taxonomy" id="62062"/>
    <lineage>
        <taxon>Eukaryota</taxon>
        <taxon>Metazoa</taxon>
        <taxon>Chordata</taxon>
        <taxon>Craniata</taxon>
        <taxon>Vertebrata</taxon>
        <taxon>Euteleostomi</taxon>
        <taxon>Actinopterygii</taxon>
        <taxon>Neopterygii</taxon>
        <taxon>Teleostei</taxon>
        <taxon>Protacanthopterygii</taxon>
        <taxon>Salmoniformes</taxon>
        <taxon>Salmonidae</taxon>
        <taxon>Salmoninae</taxon>
        <taxon>Hucho</taxon>
    </lineage>
</organism>
<dbReference type="GeneTree" id="ENSGT01000000220727"/>
<dbReference type="InterPro" id="IPR036465">
    <property type="entry name" value="vWFA_dom_sf"/>
</dbReference>
<dbReference type="PANTHER" id="PTHR14202:SF0">
    <property type="entry name" value="RNA-BINDING PROTEIN RO60"/>
    <property type="match status" value="1"/>
</dbReference>
<feature type="transmembrane region" description="Helical" evidence="1">
    <location>
        <begin position="43"/>
        <end position="63"/>
    </location>
</feature>
<dbReference type="AlphaFoldDB" id="A0A4W5PP11"/>
<feature type="domain" description="RNA-binding protein RO60 vWA" evidence="2">
    <location>
        <begin position="22"/>
        <end position="124"/>
    </location>
</feature>
<dbReference type="PANTHER" id="PTHR14202">
    <property type="entry name" value="60 KDA RIBONUCLEOPROTEIN SSA/RO"/>
    <property type="match status" value="1"/>
</dbReference>
<evidence type="ECO:0000313" key="4">
    <source>
        <dbReference type="Proteomes" id="UP000314982"/>
    </source>
</evidence>
<dbReference type="InterPro" id="IPR056800">
    <property type="entry name" value="vWA_Ro60"/>
</dbReference>
<keyword evidence="4" id="KW-1185">Reference proteome</keyword>
<reference evidence="3" key="3">
    <citation type="submission" date="2025-09" db="UniProtKB">
        <authorList>
            <consortium name="Ensembl"/>
        </authorList>
    </citation>
    <scope>IDENTIFICATION</scope>
</reference>
<dbReference type="STRING" id="62062.ENSHHUP00000065227"/>
<accession>A0A4W5PP11</accession>
<reference evidence="4" key="1">
    <citation type="submission" date="2018-06" db="EMBL/GenBank/DDBJ databases">
        <title>Genome assembly of Danube salmon.</title>
        <authorList>
            <person name="Macqueen D.J."/>
            <person name="Gundappa M.K."/>
        </authorList>
    </citation>
    <scope>NUCLEOTIDE SEQUENCE [LARGE SCALE GENOMIC DNA]</scope>
</reference>
<keyword evidence="1" id="KW-1133">Transmembrane helix</keyword>
<protein>
    <recommendedName>
        <fullName evidence="2">RNA-binding protein RO60 vWA domain-containing protein</fullName>
    </recommendedName>
</protein>
<evidence type="ECO:0000256" key="1">
    <source>
        <dbReference type="SAM" id="Phobius"/>
    </source>
</evidence>
<dbReference type="GO" id="GO:0003723">
    <property type="term" value="F:RNA binding"/>
    <property type="evidence" value="ECO:0007669"/>
    <property type="project" value="InterPro"/>
</dbReference>